<evidence type="ECO:0000313" key="2">
    <source>
        <dbReference type="EMBL" id="MBB5854436.1"/>
    </source>
</evidence>
<keyword evidence="2" id="KW-0238">DNA-binding</keyword>
<protein>
    <submittedName>
        <fullName evidence="2">DNA-binding MarR family transcriptional regulator</fullName>
    </submittedName>
</protein>
<organism evidence="2 3">
    <name type="scientific">Amycolatopsis umgeniensis</name>
    <dbReference type="NCBI Taxonomy" id="336628"/>
    <lineage>
        <taxon>Bacteria</taxon>
        <taxon>Bacillati</taxon>
        <taxon>Actinomycetota</taxon>
        <taxon>Actinomycetes</taxon>
        <taxon>Pseudonocardiales</taxon>
        <taxon>Pseudonocardiaceae</taxon>
        <taxon>Amycolatopsis</taxon>
    </lineage>
</organism>
<evidence type="ECO:0000313" key="3">
    <source>
        <dbReference type="Proteomes" id="UP000580861"/>
    </source>
</evidence>
<dbReference type="GO" id="GO:0003700">
    <property type="term" value="F:DNA-binding transcription factor activity"/>
    <property type="evidence" value="ECO:0007669"/>
    <property type="project" value="InterPro"/>
</dbReference>
<dbReference type="InterPro" id="IPR036390">
    <property type="entry name" value="WH_DNA-bd_sf"/>
</dbReference>
<dbReference type="Proteomes" id="UP000580861">
    <property type="component" value="Unassembled WGS sequence"/>
</dbReference>
<dbReference type="InterPro" id="IPR036388">
    <property type="entry name" value="WH-like_DNA-bd_sf"/>
</dbReference>
<proteinExistence type="predicted"/>
<feature type="domain" description="HTH marR-type" evidence="1">
    <location>
        <begin position="47"/>
        <end position="93"/>
    </location>
</feature>
<dbReference type="EMBL" id="JACHMX010000001">
    <property type="protein sequence ID" value="MBB5854436.1"/>
    <property type="molecule type" value="Genomic_DNA"/>
</dbReference>
<dbReference type="SUPFAM" id="SSF46785">
    <property type="entry name" value="Winged helix' DNA-binding domain"/>
    <property type="match status" value="1"/>
</dbReference>
<accession>A0A841B2W0</accession>
<dbReference type="Pfam" id="PF12802">
    <property type="entry name" value="MarR_2"/>
    <property type="match status" value="1"/>
</dbReference>
<keyword evidence="3" id="KW-1185">Reference proteome</keyword>
<dbReference type="AlphaFoldDB" id="A0A841B2W0"/>
<dbReference type="InterPro" id="IPR000835">
    <property type="entry name" value="HTH_MarR-typ"/>
</dbReference>
<reference evidence="2 3" key="1">
    <citation type="submission" date="2020-08" db="EMBL/GenBank/DDBJ databases">
        <title>Sequencing the genomes of 1000 actinobacteria strains.</title>
        <authorList>
            <person name="Klenk H.-P."/>
        </authorList>
    </citation>
    <scope>NUCLEOTIDE SEQUENCE [LARGE SCALE GENOMIC DNA]</scope>
    <source>
        <strain evidence="2 3">DSM 45272</strain>
    </source>
</reference>
<evidence type="ECO:0000259" key="1">
    <source>
        <dbReference type="Pfam" id="PF12802"/>
    </source>
</evidence>
<name>A0A841B2W0_9PSEU</name>
<gene>
    <name evidence="2" type="ORF">HDA45_004523</name>
</gene>
<dbReference type="Gene3D" id="1.10.10.10">
    <property type="entry name" value="Winged helix-like DNA-binding domain superfamily/Winged helix DNA-binding domain"/>
    <property type="match status" value="1"/>
</dbReference>
<dbReference type="GO" id="GO:0003677">
    <property type="term" value="F:DNA binding"/>
    <property type="evidence" value="ECO:0007669"/>
    <property type="project" value="UniProtKB-KW"/>
</dbReference>
<comment type="caution">
    <text evidence="2">The sequence shown here is derived from an EMBL/GenBank/DDBJ whole genome shotgun (WGS) entry which is preliminary data.</text>
</comment>
<sequence length="167" mass="18410">MGRPPRERGMGTLLRHVLELTEADVSAFFEDIGLGDYRPRFTPMVRAIVARGPMPIRDLAVEVGVTHSAASQTVAQMARQDLVSLKPGTDARQRIVSLTEKTRRLMPTLEAEWAATTAAAEQLEAELPYPLREVLVAAVEALERKSLRERIAETDAALRLGRRPGEG</sequence>